<accession>G8NVQ7</accession>
<dbReference type="FunFam" id="3.30.2080.10:FF:000001">
    <property type="entry name" value="Alpha-1,2-mannosidase subfamily"/>
    <property type="match status" value="1"/>
</dbReference>
<dbReference type="eggNOG" id="COG3537">
    <property type="taxonomic scope" value="Bacteria"/>
</dbReference>
<dbReference type="Proteomes" id="UP000007113">
    <property type="component" value="Chromosome"/>
</dbReference>
<dbReference type="InterPro" id="IPR050883">
    <property type="entry name" value="PNGase"/>
</dbReference>
<dbReference type="SUPFAM" id="SSF48208">
    <property type="entry name" value="Six-hairpin glycosidases"/>
    <property type="match status" value="1"/>
</dbReference>
<dbReference type="PANTHER" id="PTHR12143">
    <property type="entry name" value="PEPTIDE N-GLYCANASE PNGASE -RELATED"/>
    <property type="match status" value="1"/>
</dbReference>
<dbReference type="Pfam" id="PF07971">
    <property type="entry name" value="Glyco_hydro_92"/>
    <property type="match status" value="1"/>
</dbReference>
<dbReference type="NCBIfam" id="TIGR01180">
    <property type="entry name" value="aman2_put"/>
    <property type="match status" value="1"/>
</dbReference>
<evidence type="ECO:0000259" key="2">
    <source>
        <dbReference type="Pfam" id="PF17678"/>
    </source>
</evidence>
<proteinExistence type="predicted"/>
<dbReference type="Gene3D" id="2.70.98.10">
    <property type="match status" value="1"/>
</dbReference>
<evidence type="ECO:0000259" key="1">
    <source>
        <dbReference type="Pfam" id="PF07971"/>
    </source>
</evidence>
<keyword evidence="4" id="KW-1185">Reference proteome</keyword>
<dbReference type="KEGG" id="gma:AciX8_3431"/>
<dbReference type="EMBL" id="CP003130">
    <property type="protein sequence ID" value="AEU37729.1"/>
    <property type="molecule type" value="Genomic_DNA"/>
</dbReference>
<dbReference type="FunFam" id="1.20.1050.60:FF:000001">
    <property type="entry name" value="Putative alpha-1,2-mannosidase"/>
    <property type="match status" value="1"/>
</dbReference>
<dbReference type="Gene3D" id="3.30.2080.10">
    <property type="entry name" value="GH92 mannosidase domain"/>
    <property type="match status" value="1"/>
</dbReference>
<sequence length="764" mass="85011" precursor="true">MRIEYRLMKQVKRRFQGVAGRGLRVIAGVACLIAGTAIPCVASEHASDPFKMVDPRIGTSHDGQTYPVVGVPFGMTGWTPETRSNEAKCVAPYYYNDTKITGFRGSHWLSGSCTQDYGSVTVMPTVGELKVSPEQRASRFQHTSEVMSPAYYSVHLDDYNLQVELAGTTRAGMMRITFPSTGRRNILIEPNVRPGQGFVEVRPKTGEIVGYNPVVRIYQGAGKPAGFSGYFVIKLQEPIQDFGTWCGEAVTKHAQQQSSGCNRLGAYVTLANNTPQSVIVRIGTSFTSIAEAERNLSAEEPDSNFDAVRNSAEATWRQYLSRIEVEGGTEAQRTIFYTALFHASLAPRIVSDADGTYNGFAGEGRLHHAPAGTDYYDDFSLWDTFRALHPLLTILDPQRDGQMVQSLVDKGQQGGFLPIFPTWNSYTSEMIGDHTVAVIYDAYVKGIRNFDVPEAYRLVRQNAFITPPREQYVEGMGRRALTSYQRYGYIPLEDEVLDAFHQREQVSRTLEYAYDDYVAGQFATALGHTDDATLLLKRSNSWKNVFDLETRFVRGRYANGSWITPFDPGKPATYVTEANPWQYTFFVPQDVDGLIHAMGDRETFISKLDGLFTAKLYDQGNEPGHAIAYLYNFAGAPGKTQQRVRELLNTQFGSGPDGLPGNDDAGQMSAWYVLSAMGFYPVCPGTPSYSIGSPLFSRVVIHLENGKRFTIAAHNNSADRIYVKSVDLDGHAQTGWSFSHRDILRGATLTFEMGLLDRTMQEQR</sequence>
<gene>
    <name evidence="3" type="ordered locus">AciX8_3431</name>
</gene>
<dbReference type="HOGENOM" id="CLU_003690_2_1_0"/>
<dbReference type="Pfam" id="PF17678">
    <property type="entry name" value="Glyco_hydro_92N"/>
    <property type="match status" value="1"/>
</dbReference>
<dbReference type="InterPro" id="IPR012939">
    <property type="entry name" value="Glyco_hydro_92"/>
</dbReference>
<dbReference type="GO" id="GO:0030246">
    <property type="term" value="F:carbohydrate binding"/>
    <property type="evidence" value="ECO:0007669"/>
    <property type="project" value="InterPro"/>
</dbReference>
<organism evidence="3 4">
    <name type="scientific">Granulicella mallensis (strain ATCC BAA-1857 / DSM 23137 / MP5ACTX8)</name>
    <dbReference type="NCBI Taxonomy" id="682795"/>
    <lineage>
        <taxon>Bacteria</taxon>
        <taxon>Pseudomonadati</taxon>
        <taxon>Acidobacteriota</taxon>
        <taxon>Terriglobia</taxon>
        <taxon>Terriglobales</taxon>
        <taxon>Acidobacteriaceae</taxon>
        <taxon>Granulicella</taxon>
    </lineage>
</organism>
<dbReference type="InterPro" id="IPR008928">
    <property type="entry name" value="6-hairpin_glycosidase_sf"/>
</dbReference>
<dbReference type="AlphaFoldDB" id="G8NVQ7"/>
<feature type="domain" description="Glycosyl hydrolase family 92" evidence="1">
    <location>
        <begin position="292"/>
        <end position="754"/>
    </location>
</feature>
<dbReference type="InterPro" id="IPR005887">
    <property type="entry name" value="GH92_a_mannosidase_put"/>
</dbReference>
<dbReference type="Gene3D" id="1.20.1610.10">
    <property type="entry name" value="alpha-1,2-mannosidases domains"/>
    <property type="match status" value="1"/>
</dbReference>
<dbReference type="GO" id="GO:0000224">
    <property type="term" value="F:peptide-N4-(N-acetyl-beta-glucosaminyl)asparagine amidase activity"/>
    <property type="evidence" value="ECO:0007669"/>
    <property type="project" value="TreeGrafter"/>
</dbReference>
<evidence type="ECO:0000313" key="3">
    <source>
        <dbReference type="EMBL" id="AEU37729.1"/>
    </source>
</evidence>
<dbReference type="PANTHER" id="PTHR12143:SF43">
    <property type="entry name" value="PUTATIVE-RELATED"/>
    <property type="match status" value="1"/>
</dbReference>
<dbReference type="STRING" id="682795.AciX8_3431"/>
<protein>
    <submittedName>
        <fullName evidence="3">Alpha-1,2-mannosidase</fullName>
    </submittedName>
</protein>
<reference evidence="3 4" key="1">
    <citation type="submission" date="2011-11" db="EMBL/GenBank/DDBJ databases">
        <title>Complete sequence of Granulicella mallensis MP5ACTX8.</title>
        <authorList>
            <consortium name="US DOE Joint Genome Institute"/>
            <person name="Lucas S."/>
            <person name="Copeland A."/>
            <person name="Lapidus A."/>
            <person name="Cheng J.-F."/>
            <person name="Goodwin L."/>
            <person name="Pitluck S."/>
            <person name="Peters L."/>
            <person name="Lu M."/>
            <person name="Detter J.C."/>
            <person name="Han C."/>
            <person name="Tapia R."/>
            <person name="Land M."/>
            <person name="Hauser L."/>
            <person name="Kyrpides N."/>
            <person name="Ivanova N."/>
            <person name="Mikhailova N."/>
            <person name="Pagani I."/>
            <person name="Rawat S."/>
            <person name="Mannisto M."/>
            <person name="Haggblom M."/>
            <person name="Woyke T."/>
        </authorList>
    </citation>
    <scope>NUCLEOTIDE SEQUENCE [LARGE SCALE GENOMIC DNA]</scope>
    <source>
        <strain evidence="4">ATCC BAA-1857 / DSM 23137 / MP5ACTX8</strain>
    </source>
</reference>
<dbReference type="GO" id="GO:0005975">
    <property type="term" value="P:carbohydrate metabolic process"/>
    <property type="evidence" value="ECO:0007669"/>
    <property type="project" value="InterPro"/>
</dbReference>
<dbReference type="InterPro" id="IPR041371">
    <property type="entry name" value="GH92_N"/>
</dbReference>
<dbReference type="GO" id="GO:0006516">
    <property type="term" value="P:glycoprotein catabolic process"/>
    <property type="evidence" value="ECO:0007669"/>
    <property type="project" value="TreeGrafter"/>
</dbReference>
<dbReference type="Gene3D" id="1.20.1050.60">
    <property type="entry name" value="alpha-1,2-mannosidase"/>
    <property type="match status" value="1"/>
</dbReference>
<dbReference type="InterPro" id="IPR014718">
    <property type="entry name" value="GH-type_carb-bd"/>
</dbReference>
<dbReference type="GO" id="GO:0005829">
    <property type="term" value="C:cytosol"/>
    <property type="evidence" value="ECO:0007669"/>
    <property type="project" value="TreeGrafter"/>
</dbReference>
<name>G8NVQ7_GRAMM</name>
<feature type="domain" description="Glycosyl hydrolase family 92 N-terminal" evidence="2">
    <location>
        <begin position="52"/>
        <end position="285"/>
    </location>
</feature>
<evidence type="ECO:0000313" key="4">
    <source>
        <dbReference type="Proteomes" id="UP000007113"/>
    </source>
</evidence>